<name>A0A433P9T7_9FUNG</name>
<accession>A0A433P9T7</accession>
<keyword evidence="4" id="KW-1185">Reference proteome</keyword>
<comment type="caution">
    <text evidence="3">The sequence shown here is derived from an EMBL/GenBank/DDBJ whole genome shotgun (WGS) entry which is preliminary data.</text>
</comment>
<gene>
    <name evidence="3" type="ORF">BC938DRAFT_477442</name>
</gene>
<dbReference type="AlphaFoldDB" id="A0A433P9T7"/>
<evidence type="ECO:0000259" key="2">
    <source>
        <dbReference type="Pfam" id="PF09820"/>
    </source>
</evidence>
<dbReference type="Pfam" id="PF09820">
    <property type="entry name" value="AAA-ATPase_like"/>
    <property type="match status" value="1"/>
</dbReference>
<feature type="domain" description="AAA-ATPase-like" evidence="2">
    <location>
        <begin position="87"/>
        <end position="187"/>
    </location>
</feature>
<organism evidence="3 4">
    <name type="scientific">Jimgerdemannia flammicorona</name>
    <dbReference type="NCBI Taxonomy" id="994334"/>
    <lineage>
        <taxon>Eukaryota</taxon>
        <taxon>Fungi</taxon>
        <taxon>Fungi incertae sedis</taxon>
        <taxon>Mucoromycota</taxon>
        <taxon>Mucoromycotina</taxon>
        <taxon>Endogonomycetes</taxon>
        <taxon>Endogonales</taxon>
        <taxon>Endogonaceae</taxon>
        <taxon>Jimgerdemannia</taxon>
    </lineage>
</organism>
<feature type="region of interest" description="Disordered" evidence="1">
    <location>
        <begin position="1"/>
        <end position="39"/>
    </location>
</feature>
<protein>
    <recommendedName>
        <fullName evidence="2">AAA-ATPase-like domain-containing protein</fullName>
    </recommendedName>
</protein>
<dbReference type="PANTHER" id="PTHR34825">
    <property type="entry name" value="CONSERVED PROTEIN, WITH A WEAK D-GALACTARATE DEHYDRATASE/ALTRONATE HYDROLASE DOMAIN"/>
    <property type="match status" value="1"/>
</dbReference>
<proteinExistence type="predicted"/>
<evidence type="ECO:0000313" key="3">
    <source>
        <dbReference type="EMBL" id="RUS14298.1"/>
    </source>
</evidence>
<evidence type="ECO:0000256" key="1">
    <source>
        <dbReference type="SAM" id="MobiDB-lite"/>
    </source>
</evidence>
<dbReference type="Proteomes" id="UP000274822">
    <property type="component" value="Unassembled WGS sequence"/>
</dbReference>
<reference evidence="3 4" key="1">
    <citation type="journal article" date="2018" name="New Phytol.">
        <title>Phylogenomics of Endogonaceae and evolution of mycorrhizas within Mucoromycota.</title>
        <authorList>
            <person name="Chang Y."/>
            <person name="Desiro A."/>
            <person name="Na H."/>
            <person name="Sandor L."/>
            <person name="Lipzen A."/>
            <person name="Clum A."/>
            <person name="Barry K."/>
            <person name="Grigoriev I.V."/>
            <person name="Martin F.M."/>
            <person name="Stajich J.E."/>
            <person name="Smith M.E."/>
            <person name="Bonito G."/>
            <person name="Spatafora J.W."/>
        </authorList>
    </citation>
    <scope>NUCLEOTIDE SEQUENCE [LARGE SCALE GENOMIC DNA]</scope>
    <source>
        <strain evidence="3 4">AD002</strain>
    </source>
</reference>
<dbReference type="PANTHER" id="PTHR34825:SF1">
    <property type="entry name" value="AAA-ATPASE-LIKE DOMAIN-CONTAINING PROTEIN"/>
    <property type="match status" value="1"/>
</dbReference>
<dbReference type="EMBL" id="RBNJ01027649">
    <property type="protein sequence ID" value="RUS14298.1"/>
    <property type="molecule type" value="Genomic_DNA"/>
</dbReference>
<evidence type="ECO:0000313" key="4">
    <source>
        <dbReference type="Proteomes" id="UP000274822"/>
    </source>
</evidence>
<feature type="compositionally biased region" description="Basic residues" evidence="1">
    <location>
        <begin position="7"/>
        <end position="16"/>
    </location>
</feature>
<sequence>MPLSKQKIAKPTHRTTRTLVRSAAKEAPTRGAKRKAGELPPIKAAKLQRTGCGSKAKVSVVENPEPCRVPVLGANNAALLPGGKLGVGNSDFKELATSRFSLVDKSMLIAELCDVGDKVTLLLCPQQFGKTTNLSMLHLFFECIDGESKYEHELWRALFGGMKIVKERPDVMTNEFGKYPVIYLSLKVGYK</sequence>
<dbReference type="InterPro" id="IPR018631">
    <property type="entry name" value="AAA-ATPase-like_dom"/>
</dbReference>